<comment type="caution">
    <text evidence="1">The sequence shown here is derived from an EMBL/GenBank/DDBJ whole genome shotgun (WGS) entry which is preliminary data.</text>
</comment>
<dbReference type="GO" id="GO:0051536">
    <property type="term" value="F:iron-sulfur cluster binding"/>
    <property type="evidence" value="ECO:0007669"/>
    <property type="project" value="InterPro"/>
</dbReference>
<name>A0A3P1BJ27_9BACT</name>
<dbReference type="SUPFAM" id="SSF54292">
    <property type="entry name" value="2Fe-2S ferredoxin-like"/>
    <property type="match status" value="1"/>
</dbReference>
<evidence type="ECO:0000313" key="2">
    <source>
        <dbReference type="Proteomes" id="UP000271925"/>
    </source>
</evidence>
<dbReference type="InterPro" id="IPR036010">
    <property type="entry name" value="2Fe-2S_ferredoxin-like_sf"/>
</dbReference>
<gene>
    <name evidence="1" type="ORF">EHT25_23385</name>
</gene>
<sequence length="89" mass="9898">MTNSEKNTILFTLVYRGEEWPVQTRRNHYYSLMSLIADYLPISGFGICSGMGSCGTCAVSIDGMRCLSCDVAIDDELANARIVIEEAYF</sequence>
<accession>A0A3P1BJ27</accession>
<proteinExistence type="predicted"/>
<dbReference type="Proteomes" id="UP000271925">
    <property type="component" value="Unassembled WGS sequence"/>
</dbReference>
<organism evidence="1 2">
    <name type="scientific">Larkinella rosea</name>
    <dbReference type="NCBI Taxonomy" id="2025312"/>
    <lineage>
        <taxon>Bacteria</taxon>
        <taxon>Pseudomonadati</taxon>
        <taxon>Bacteroidota</taxon>
        <taxon>Cytophagia</taxon>
        <taxon>Cytophagales</taxon>
        <taxon>Spirosomataceae</taxon>
        <taxon>Larkinella</taxon>
    </lineage>
</organism>
<dbReference type="RefSeq" id="WP_124877582.1">
    <property type="nucleotide sequence ID" value="NZ_RQJO01000010.1"/>
</dbReference>
<dbReference type="Gene3D" id="3.10.20.30">
    <property type="match status" value="1"/>
</dbReference>
<evidence type="ECO:0000313" key="1">
    <source>
        <dbReference type="EMBL" id="RRB01120.1"/>
    </source>
</evidence>
<keyword evidence="2" id="KW-1185">Reference proteome</keyword>
<evidence type="ECO:0008006" key="3">
    <source>
        <dbReference type="Google" id="ProtNLM"/>
    </source>
</evidence>
<dbReference type="EMBL" id="RQJO01000010">
    <property type="protein sequence ID" value="RRB01120.1"/>
    <property type="molecule type" value="Genomic_DNA"/>
</dbReference>
<dbReference type="InterPro" id="IPR012675">
    <property type="entry name" value="Beta-grasp_dom_sf"/>
</dbReference>
<reference evidence="1 2" key="1">
    <citation type="submission" date="2018-11" db="EMBL/GenBank/DDBJ databases">
        <authorList>
            <person name="Zhou Z."/>
            <person name="Wang G."/>
        </authorList>
    </citation>
    <scope>NUCLEOTIDE SEQUENCE [LARGE SCALE GENOMIC DNA]</scope>
    <source>
        <strain evidence="1 2">KCTC52004</strain>
    </source>
</reference>
<dbReference type="OrthoDB" id="9799640at2"/>
<protein>
    <recommendedName>
        <fullName evidence="3">2Fe-2S ferredoxin-type domain-containing protein</fullName>
    </recommendedName>
</protein>
<dbReference type="AlphaFoldDB" id="A0A3P1BJ27"/>